<dbReference type="RefSeq" id="WP_055454718.1">
    <property type="nucleotide sequence ID" value="NZ_CYHE01000002.1"/>
</dbReference>
<feature type="transmembrane region" description="Helical" evidence="2">
    <location>
        <begin position="28"/>
        <end position="49"/>
    </location>
</feature>
<dbReference type="AlphaFoldDB" id="A0A0K6HRZ6"/>
<organism evidence="3 4">
    <name type="scientific">Pannonibacter indicus</name>
    <dbReference type="NCBI Taxonomy" id="466044"/>
    <lineage>
        <taxon>Bacteria</taxon>
        <taxon>Pseudomonadati</taxon>
        <taxon>Pseudomonadota</taxon>
        <taxon>Alphaproteobacteria</taxon>
        <taxon>Hyphomicrobiales</taxon>
        <taxon>Stappiaceae</taxon>
        <taxon>Pannonibacter</taxon>
    </lineage>
</organism>
<feature type="region of interest" description="Disordered" evidence="1">
    <location>
        <begin position="136"/>
        <end position="164"/>
    </location>
</feature>
<name>A0A0K6HRZ6_9HYPH</name>
<dbReference type="OrthoDB" id="7677002at2"/>
<feature type="transmembrane region" description="Helical" evidence="2">
    <location>
        <begin position="61"/>
        <end position="88"/>
    </location>
</feature>
<gene>
    <name evidence="3" type="ORF">Ga0061067_102477</name>
</gene>
<dbReference type="NCBIfam" id="NF037970">
    <property type="entry name" value="vanZ_1"/>
    <property type="match status" value="1"/>
</dbReference>
<sequence>MPRIRFALPHVIAYYVDRDYIDISLSRVLPLAALCLFGLLTGVIFNHGLQHPYDKMLHVGFFGLLMLSIHAFFCCRLRISAISSLALGFTGEWVQMFLPGRDASLLDAVANGTGVVLVVAAIALWRMESRKIDAEGQAGETGDFGELQPIRLSSSPSSRGVSDR</sequence>
<reference evidence="4" key="1">
    <citation type="submission" date="2015-08" db="EMBL/GenBank/DDBJ databases">
        <authorList>
            <person name="Varghese N."/>
        </authorList>
    </citation>
    <scope>NUCLEOTIDE SEQUENCE [LARGE SCALE GENOMIC DNA]</scope>
    <source>
        <strain evidence="4">DSM 23407</strain>
    </source>
</reference>
<evidence type="ECO:0008006" key="5">
    <source>
        <dbReference type="Google" id="ProtNLM"/>
    </source>
</evidence>
<keyword evidence="2" id="KW-0812">Transmembrane</keyword>
<proteinExistence type="predicted"/>
<evidence type="ECO:0000313" key="3">
    <source>
        <dbReference type="EMBL" id="CUA93690.1"/>
    </source>
</evidence>
<accession>A0A0K6HRZ6</accession>
<dbReference type="Proteomes" id="UP000183900">
    <property type="component" value="Unassembled WGS sequence"/>
</dbReference>
<keyword evidence="4" id="KW-1185">Reference proteome</keyword>
<feature type="transmembrane region" description="Helical" evidence="2">
    <location>
        <begin position="108"/>
        <end position="125"/>
    </location>
</feature>
<evidence type="ECO:0000256" key="1">
    <source>
        <dbReference type="SAM" id="MobiDB-lite"/>
    </source>
</evidence>
<keyword evidence="2" id="KW-0472">Membrane</keyword>
<evidence type="ECO:0000313" key="4">
    <source>
        <dbReference type="Proteomes" id="UP000183900"/>
    </source>
</evidence>
<protein>
    <recommendedName>
        <fullName evidence="5">VanZ like family</fullName>
    </recommendedName>
</protein>
<evidence type="ECO:0000256" key="2">
    <source>
        <dbReference type="SAM" id="Phobius"/>
    </source>
</evidence>
<dbReference type="EMBL" id="CYHE01000002">
    <property type="protein sequence ID" value="CUA93690.1"/>
    <property type="molecule type" value="Genomic_DNA"/>
</dbReference>
<keyword evidence="2" id="KW-1133">Transmembrane helix</keyword>